<dbReference type="PRINTS" id="PR00081">
    <property type="entry name" value="GDHRDH"/>
</dbReference>
<dbReference type="PANTHER" id="PTHR43296">
    <property type="entry name" value="PEROXISOMAL 2,4-DIENOYL-COA REDUCTASE"/>
    <property type="match status" value="1"/>
</dbReference>
<dbReference type="InterPro" id="IPR036291">
    <property type="entry name" value="NAD(P)-bd_dom_sf"/>
</dbReference>
<dbReference type="InterPro" id="IPR002347">
    <property type="entry name" value="SDR_fam"/>
</dbReference>
<dbReference type="FunCoup" id="H2APA8">
    <property type="interactions" value="275"/>
</dbReference>
<dbReference type="GO" id="GO:0005782">
    <property type="term" value="C:peroxisomal matrix"/>
    <property type="evidence" value="ECO:0007669"/>
    <property type="project" value="EnsemblFungi"/>
</dbReference>
<dbReference type="OrthoDB" id="2136131at2759"/>
<dbReference type="AlphaFoldDB" id="H2APA8"/>
<dbReference type="InParanoid" id="H2APA8"/>
<dbReference type="eggNOG" id="KOG0725">
    <property type="taxonomic scope" value="Eukaryota"/>
</dbReference>
<keyword evidence="7" id="KW-1185">Reference proteome</keyword>
<dbReference type="GO" id="GO:0030437">
    <property type="term" value="P:ascospore formation"/>
    <property type="evidence" value="ECO:0007669"/>
    <property type="project" value="EnsemblFungi"/>
</dbReference>
<evidence type="ECO:0000313" key="7">
    <source>
        <dbReference type="Proteomes" id="UP000005220"/>
    </source>
</evidence>
<evidence type="ECO:0000313" key="6">
    <source>
        <dbReference type="EMBL" id="CCF56208.1"/>
    </source>
</evidence>
<dbReference type="RefSeq" id="XP_003955343.1">
    <property type="nucleotide sequence ID" value="XM_003955294.1"/>
</dbReference>
<dbReference type="InterPro" id="IPR045017">
    <property type="entry name" value="DECR2-like"/>
</dbReference>
<dbReference type="GeneID" id="13886318"/>
<evidence type="ECO:0000256" key="5">
    <source>
        <dbReference type="ARBA" id="ARBA00048340"/>
    </source>
</evidence>
<dbReference type="SUPFAM" id="SSF51735">
    <property type="entry name" value="NAD(P)-binding Rossmann-fold domains"/>
    <property type="match status" value="1"/>
</dbReference>
<dbReference type="CDD" id="cd05369">
    <property type="entry name" value="TER_DECR_SDR_a"/>
    <property type="match status" value="1"/>
</dbReference>
<dbReference type="EMBL" id="HE650821">
    <property type="protein sequence ID" value="CCF56208.1"/>
    <property type="molecule type" value="Genomic_DNA"/>
</dbReference>
<comment type="catalytic activity">
    <reaction evidence="5">
        <text>a (2E,4Z)-dienoyl-CoA + NADPH + H(+) = a 4,5-saturated-(3E)-enoyl-CoA + NADP(+)</text>
        <dbReference type="Rhea" id="RHEA:61892"/>
        <dbReference type="ChEBI" id="CHEBI:15378"/>
        <dbReference type="ChEBI" id="CHEBI:57783"/>
        <dbReference type="ChEBI" id="CHEBI:58349"/>
        <dbReference type="ChEBI" id="CHEBI:85099"/>
        <dbReference type="ChEBI" id="CHEBI:85493"/>
        <dbReference type="EC" id="1.3.1.124"/>
    </reaction>
</comment>
<evidence type="ECO:0000256" key="1">
    <source>
        <dbReference type="ARBA" id="ARBA00022857"/>
    </source>
</evidence>
<comment type="catalytic activity">
    <reaction evidence="4">
        <text>a (2E,4E)-dienoyl-CoA + NADPH + H(+) = a 4,5-saturated-(3E)-enoyl-CoA + NADP(+)</text>
        <dbReference type="Rhea" id="RHEA:45912"/>
        <dbReference type="ChEBI" id="CHEBI:15378"/>
        <dbReference type="ChEBI" id="CHEBI:57783"/>
        <dbReference type="ChEBI" id="CHEBI:58349"/>
        <dbReference type="ChEBI" id="CHEBI:85101"/>
        <dbReference type="ChEBI" id="CHEBI:85493"/>
        <dbReference type="EC" id="1.3.1.124"/>
    </reaction>
</comment>
<dbReference type="Pfam" id="PF13561">
    <property type="entry name" value="adh_short_C2"/>
    <property type="match status" value="1"/>
</dbReference>
<dbReference type="GO" id="GO:0009062">
    <property type="term" value="P:fatty acid catabolic process"/>
    <property type="evidence" value="ECO:0007669"/>
    <property type="project" value="EnsemblFungi"/>
</dbReference>
<gene>
    <name evidence="6" type="primary">KAFR0A07740</name>
    <name evidence="6" type="ORF">KAFR_0A07740</name>
</gene>
<proteinExistence type="predicted"/>
<keyword evidence="2" id="KW-0560">Oxidoreductase</keyword>
<dbReference type="STRING" id="1071382.H2APA8"/>
<organism evidence="6 7">
    <name type="scientific">Kazachstania africana (strain ATCC 22294 / BCRC 22015 / CBS 2517 / CECT 1963 / NBRC 1671 / NRRL Y-8276)</name>
    <name type="common">Yeast</name>
    <name type="synonym">Kluyveromyces africanus</name>
    <dbReference type="NCBI Taxonomy" id="1071382"/>
    <lineage>
        <taxon>Eukaryota</taxon>
        <taxon>Fungi</taxon>
        <taxon>Dikarya</taxon>
        <taxon>Ascomycota</taxon>
        <taxon>Saccharomycotina</taxon>
        <taxon>Saccharomycetes</taxon>
        <taxon>Saccharomycetales</taxon>
        <taxon>Saccharomycetaceae</taxon>
        <taxon>Kazachstania</taxon>
    </lineage>
</organism>
<dbReference type="Gene3D" id="3.40.50.720">
    <property type="entry name" value="NAD(P)-binding Rossmann-like Domain"/>
    <property type="match status" value="1"/>
</dbReference>
<keyword evidence="1" id="KW-0521">NADP</keyword>
<sequence length="291" mass="31213">MVNTLDRSFVSTSSWKPDLFKGKVVLITGGSGTICRVQAEAMVLLGCKASVVGRDNEKLELTCKELCELVNDPDASMAVPDIDVRNFKQVQEAVDKTLERWGRIDFVIAGAAGNFVCDFNNLSPNAFNSVVGIDLIGSFNIAKAATPALLKTKGAILFISATFHYYGVPFQGPVGAAKAGIDALSNNLAVELGPFGVRSNCIAPGAINDTEGFKRLSDPKMVNKLTKMIPLQRLGSKKDIAEATVFLFSASGSYINGNILVVDGGMWHTGTLFANQMYPEQIIEGKEKAKL</sequence>
<dbReference type="KEGG" id="kaf:KAFR_0A07740"/>
<dbReference type="PANTHER" id="PTHR43296:SF2">
    <property type="entry name" value="PEROXISOMAL 2,4-DIENOYL-COA REDUCTASE [(3E)-ENOYL-COA-PRODUCING]"/>
    <property type="match status" value="1"/>
</dbReference>
<evidence type="ECO:0000256" key="3">
    <source>
        <dbReference type="ARBA" id="ARBA00026117"/>
    </source>
</evidence>
<dbReference type="Proteomes" id="UP000005220">
    <property type="component" value="Chromosome 1"/>
</dbReference>
<dbReference type="HOGENOM" id="CLU_010194_1_2_1"/>
<dbReference type="GO" id="GO:0008670">
    <property type="term" value="F:2,4-dienoyl-CoA reductase (NADPH) activity"/>
    <property type="evidence" value="ECO:0007669"/>
    <property type="project" value="EnsemblFungi"/>
</dbReference>
<evidence type="ECO:0000256" key="2">
    <source>
        <dbReference type="ARBA" id="ARBA00023002"/>
    </source>
</evidence>
<name>H2APA8_KAZAF</name>
<dbReference type="EC" id="1.3.1.124" evidence="3"/>
<evidence type="ECO:0000256" key="4">
    <source>
        <dbReference type="ARBA" id="ARBA00048009"/>
    </source>
</evidence>
<reference evidence="6 7" key="1">
    <citation type="journal article" date="2011" name="Proc. Natl. Acad. Sci. U.S.A.">
        <title>Evolutionary erosion of yeast sex chromosomes by mating-type switching accidents.</title>
        <authorList>
            <person name="Gordon J.L."/>
            <person name="Armisen D."/>
            <person name="Proux-Wera E."/>
            <person name="Oheigeartaigh S.S."/>
            <person name="Byrne K.P."/>
            <person name="Wolfe K.H."/>
        </authorList>
    </citation>
    <scope>NUCLEOTIDE SEQUENCE [LARGE SCALE GENOMIC DNA]</scope>
    <source>
        <strain evidence="7">ATCC 22294 / BCRC 22015 / CBS 2517 / CECT 1963 / NBRC 1671 / NRRL Y-8276</strain>
    </source>
</reference>
<accession>H2APA8</accession>
<protein>
    <recommendedName>
        <fullName evidence="3">2,4-dienoyl-CoA reductase [(3E)-enoyl-CoA-producing]</fullName>
        <ecNumber evidence="3">1.3.1.124</ecNumber>
    </recommendedName>
</protein>